<feature type="compositionally biased region" description="Basic and acidic residues" evidence="5">
    <location>
        <begin position="1"/>
        <end position="10"/>
    </location>
</feature>
<dbReference type="PANTHER" id="PTHR13513">
    <property type="entry name" value="E3 UBIQUITIN-PROTEIN LIGASE UBR7"/>
    <property type="match status" value="1"/>
</dbReference>
<dbReference type="CDD" id="cd19677">
    <property type="entry name" value="UBR-box_UBR7"/>
    <property type="match status" value="1"/>
</dbReference>
<dbReference type="PROSITE" id="PS51157">
    <property type="entry name" value="ZF_UBR"/>
    <property type="match status" value="1"/>
</dbReference>
<accession>A0A0N4UEI3</accession>
<keyword evidence="9" id="KW-1185">Reference proteome</keyword>
<name>A0A0N4UEI3_DRAME</name>
<gene>
    <name evidence="7" type="ORF">DME_LOCUS784</name>
</gene>
<protein>
    <submittedName>
        <fullName evidence="10">UBR-type domain-containing protein</fullName>
    </submittedName>
</protein>
<evidence type="ECO:0000256" key="5">
    <source>
        <dbReference type="SAM" id="MobiDB-lite"/>
    </source>
</evidence>
<evidence type="ECO:0000256" key="1">
    <source>
        <dbReference type="ARBA" id="ARBA00022723"/>
    </source>
</evidence>
<dbReference type="WBParaSite" id="DME_0000579001-mRNA-1">
    <property type="protein sequence ID" value="DME_0000579001-mRNA-1"/>
    <property type="gene ID" value="DME_0000579001"/>
</dbReference>
<evidence type="ECO:0000259" key="6">
    <source>
        <dbReference type="PROSITE" id="PS51157"/>
    </source>
</evidence>
<evidence type="ECO:0000313" key="8">
    <source>
        <dbReference type="Proteomes" id="UP000038040"/>
    </source>
</evidence>
<evidence type="ECO:0000313" key="9">
    <source>
        <dbReference type="Proteomes" id="UP000274756"/>
    </source>
</evidence>
<feature type="region of interest" description="Disordered" evidence="5">
    <location>
        <begin position="1"/>
        <end position="31"/>
    </location>
</feature>
<dbReference type="GO" id="GO:0061630">
    <property type="term" value="F:ubiquitin protein ligase activity"/>
    <property type="evidence" value="ECO:0007669"/>
    <property type="project" value="InterPro"/>
</dbReference>
<keyword evidence="1" id="KW-0479">Metal-binding</keyword>
<proteinExistence type="predicted"/>
<dbReference type="STRING" id="318479.A0A0N4UEI3"/>
<keyword evidence="2" id="KW-0863">Zinc-finger</keyword>
<evidence type="ECO:0000256" key="3">
    <source>
        <dbReference type="ARBA" id="ARBA00022833"/>
    </source>
</evidence>
<keyword evidence="3" id="KW-0862">Zinc</keyword>
<dbReference type="Proteomes" id="UP000038040">
    <property type="component" value="Unplaced"/>
</dbReference>
<evidence type="ECO:0000313" key="7">
    <source>
        <dbReference type="EMBL" id="VDN50811.1"/>
    </source>
</evidence>
<dbReference type="InterPro" id="IPR040204">
    <property type="entry name" value="UBR7"/>
</dbReference>
<dbReference type="OrthoDB" id="10262564at2759"/>
<sequence>MSAEEEKNVGESETNIISEIHNDKNLPSKINSEKDSEVLTLDEVIEFYEDQQAEAQALLGGQDEKVCTYPEGYKDRQAIYSCRNCTRDSQSAGICYGCSIHCHENHDLVELYTKRYFCCDCGNSKFTTPCSLYKEKSLLNERNKYNHNFDGLYCECNRPYPCSEYDDSEMLQCCICEDWFHLEHLEDSPGSIEVNEVEEVICRGCVKKLDFVVLYADDMYKEPEDKNITCVKKWLEALIPKKPLRDYSLFFNSYDWRKRLCKCTSCMNLYEDLDVSFLTDMSDTMSAYVASQLQKSHLAAENINGRSRIVDAIVQKAGRDGAVELLRGYEDMKKKLVNHLKRLADEGRDISENDINEFFSELISQRKRRRIDSGNVDDGANNNNDNEGGEKSI</sequence>
<dbReference type="CDD" id="cd15542">
    <property type="entry name" value="PHD_UBR7"/>
    <property type="match status" value="1"/>
</dbReference>
<dbReference type="InterPro" id="IPR047506">
    <property type="entry name" value="UBR7-like_UBR-box"/>
</dbReference>
<evidence type="ECO:0000313" key="10">
    <source>
        <dbReference type="WBParaSite" id="DME_0000579001-mRNA-1"/>
    </source>
</evidence>
<reference evidence="10" key="1">
    <citation type="submission" date="2017-02" db="UniProtKB">
        <authorList>
            <consortium name="WormBaseParasite"/>
        </authorList>
    </citation>
    <scope>IDENTIFICATION</scope>
</reference>
<dbReference type="InterPro" id="IPR013083">
    <property type="entry name" value="Znf_RING/FYVE/PHD"/>
</dbReference>
<dbReference type="AlphaFoldDB" id="A0A0N4UEI3"/>
<dbReference type="GO" id="GO:0005737">
    <property type="term" value="C:cytoplasm"/>
    <property type="evidence" value="ECO:0007669"/>
    <property type="project" value="TreeGrafter"/>
</dbReference>
<feature type="domain" description="UBR-type" evidence="6">
    <location>
        <begin position="65"/>
        <end position="135"/>
    </location>
</feature>
<feature type="region of interest" description="Disordered" evidence="5">
    <location>
        <begin position="372"/>
        <end position="393"/>
    </location>
</feature>
<evidence type="ECO:0000256" key="4">
    <source>
        <dbReference type="PROSITE-ProRule" id="PRU00508"/>
    </source>
</evidence>
<dbReference type="Pfam" id="PF02207">
    <property type="entry name" value="zf-UBR"/>
    <property type="match status" value="1"/>
</dbReference>
<dbReference type="GO" id="GO:0008270">
    <property type="term" value="F:zinc ion binding"/>
    <property type="evidence" value="ECO:0007669"/>
    <property type="project" value="UniProtKB-KW"/>
</dbReference>
<feature type="zinc finger region" description="UBR-type" evidence="4">
    <location>
        <begin position="65"/>
        <end position="135"/>
    </location>
</feature>
<dbReference type="Proteomes" id="UP000274756">
    <property type="component" value="Unassembled WGS sequence"/>
</dbReference>
<feature type="compositionally biased region" description="Low complexity" evidence="5">
    <location>
        <begin position="373"/>
        <end position="386"/>
    </location>
</feature>
<dbReference type="SMART" id="SM00396">
    <property type="entry name" value="ZnF_UBR1"/>
    <property type="match status" value="1"/>
</dbReference>
<dbReference type="EMBL" id="UYYG01000008">
    <property type="protein sequence ID" value="VDN50811.1"/>
    <property type="molecule type" value="Genomic_DNA"/>
</dbReference>
<dbReference type="PANTHER" id="PTHR13513:SF9">
    <property type="entry name" value="E3 UBIQUITIN-PROTEIN LIGASE UBR7-RELATED"/>
    <property type="match status" value="1"/>
</dbReference>
<evidence type="ECO:0000256" key="2">
    <source>
        <dbReference type="ARBA" id="ARBA00022771"/>
    </source>
</evidence>
<reference evidence="7 9" key="2">
    <citation type="submission" date="2018-11" db="EMBL/GenBank/DDBJ databases">
        <authorList>
            <consortium name="Pathogen Informatics"/>
        </authorList>
    </citation>
    <scope>NUCLEOTIDE SEQUENCE [LARGE SCALE GENOMIC DNA]</scope>
</reference>
<feature type="compositionally biased region" description="Basic and acidic residues" evidence="5">
    <location>
        <begin position="20"/>
        <end position="31"/>
    </location>
</feature>
<dbReference type="SUPFAM" id="SSF57903">
    <property type="entry name" value="FYVE/PHD zinc finger"/>
    <property type="match status" value="1"/>
</dbReference>
<dbReference type="Gene3D" id="3.30.40.10">
    <property type="entry name" value="Zinc/RING finger domain, C3HC4 (zinc finger)"/>
    <property type="match status" value="1"/>
</dbReference>
<dbReference type="InterPro" id="IPR011011">
    <property type="entry name" value="Znf_FYVE_PHD"/>
</dbReference>
<organism evidence="8 10">
    <name type="scientific">Dracunculus medinensis</name>
    <name type="common">Guinea worm</name>
    <dbReference type="NCBI Taxonomy" id="318479"/>
    <lineage>
        <taxon>Eukaryota</taxon>
        <taxon>Metazoa</taxon>
        <taxon>Ecdysozoa</taxon>
        <taxon>Nematoda</taxon>
        <taxon>Chromadorea</taxon>
        <taxon>Rhabditida</taxon>
        <taxon>Spirurina</taxon>
        <taxon>Dracunculoidea</taxon>
        <taxon>Dracunculidae</taxon>
        <taxon>Dracunculus</taxon>
    </lineage>
</organism>
<dbReference type="InterPro" id="IPR003126">
    <property type="entry name" value="Znf_UBR"/>
</dbReference>